<feature type="compositionally biased region" description="Polar residues" evidence="1">
    <location>
        <begin position="537"/>
        <end position="554"/>
    </location>
</feature>
<keyword evidence="4" id="KW-1185">Reference proteome</keyword>
<feature type="compositionally biased region" description="Low complexity" evidence="1">
    <location>
        <begin position="448"/>
        <end position="466"/>
    </location>
</feature>
<feature type="compositionally biased region" description="Basic residues" evidence="1">
    <location>
        <begin position="519"/>
        <end position="534"/>
    </location>
</feature>
<evidence type="ECO:0000313" key="3">
    <source>
        <dbReference type="EMBL" id="KAH0600106.1"/>
    </source>
</evidence>
<evidence type="ECO:0000256" key="1">
    <source>
        <dbReference type="SAM" id="MobiDB-lite"/>
    </source>
</evidence>
<dbReference type="PROSITE" id="PS50011">
    <property type="entry name" value="PROTEIN_KINASE_DOM"/>
    <property type="match status" value="1"/>
</dbReference>
<protein>
    <recommendedName>
        <fullName evidence="2">Protein kinase domain-containing protein</fullName>
    </recommendedName>
</protein>
<evidence type="ECO:0000259" key="2">
    <source>
        <dbReference type="PROSITE" id="PS50011"/>
    </source>
</evidence>
<gene>
    <name evidence="3" type="ORF">MHUMG1_01102</name>
</gene>
<dbReference type="PANTHER" id="PTHR37171">
    <property type="entry name" value="SERINE/THREONINE-PROTEIN KINASE YRZF-RELATED"/>
    <property type="match status" value="1"/>
</dbReference>
<feature type="region of interest" description="Disordered" evidence="1">
    <location>
        <begin position="18"/>
        <end position="79"/>
    </location>
</feature>
<dbReference type="InterPro" id="IPR052396">
    <property type="entry name" value="Meiotic_Drive_Suppr_Kinase"/>
</dbReference>
<organism evidence="3 4">
    <name type="scientific">Metarhizium humberi</name>
    <dbReference type="NCBI Taxonomy" id="2596975"/>
    <lineage>
        <taxon>Eukaryota</taxon>
        <taxon>Fungi</taxon>
        <taxon>Dikarya</taxon>
        <taxon>Ascomycota</taxon>
        <taxon>Pezizomycotina</taxon>
        <taxon>Sordariomycetes</taxon>
        <taxon>Hypocreomycetidae</taxon>
        <taxon>Hypocreales</taxon>
        <taxon>Clavicipitaceae</taxon>
        <taxon>Metarhizium</taxon>
    </lineage>
</organism>
<sequence>MAEESEIERLRRLLKQSRLESKQSRVEAEQSRVEAEQSRVKAEQSRVEAEQSRLEAKQSRLEAKQSRVEAEQSRVEAEQSRLEAEQFRGEMRNTTLKEYIEAYHDIFLKFSVQQNKSLTSRGSITDPKGKTCPKNVVPWTGFLTEQRHHLGELLGSFPLDERLFSSKHGVSSIGTVVDKPIASEKMLELFMHLAIENPVQIIVEKLALKNILVDRYSIGAGVIFENHPSAISDVALGDDNRVPASPTPARPRSTFSQKLRPDQICVYRHVNEAASMEERNLLFIEEYKAPHKLTTAHIRAGLRQEMNILEDIVNNPNVPKKEEDAQGHYEYWAKRLTAAAITQTYHYMIEGGVSYGILTNGEATVFLKVDWNSPDTVLYHVAEPKEEAPFQSELISCTAVSQWLSFILLALNERDQERVRNQGMRESVKSRLQKWNCDDDNEILRNMTPSTASSSTPKTPYKPSTYGNIDRTPEVLRSKPKPPVGANRPAREAARRRSPSSSDDEAEEDSPGSPSPSVRRTRSRGRSTRGRAARGRQNTSQQRGAASSGNSTRGEQYCTQKCLIGLVNGDFLDTRCPNVSRHMGAGRAPSGMKAKAYHPVNHATWLELLREQWKKSLDDGITNLNISGASGALFRVTMLRYGYTFIGKGTPAPLIKYLRHEAAVYKRLQDMQGTSIPVFLGTVDLRPMNKIYYYDHRVYIVHVTFFSWGGRTLSSLELPGGLDKRLTDGACQAIRAMHSKGVIHNDIRDPNMLYNPDTKRIMIIDFDRASIVEASRRSRTQPDNNPMKKRQDRMHWSCNAEVQATKYILSSVGGRPVE</sequence>
<dbReference type="InterPro" id="IPR000719">
    <property type="entry name" value="Prot_kinase_dom"/>
</dbReference>
<dbReference type="SUPFAM" id="SSF56112">
    <property type="entry name" value="Protein kinase-like (PK-like)"/>
    <property type="match status" value="1"/>
</dbReference>
<evidence type="ECO:0000313" key="4">
    <source>
        <dbReference type="Proteomes" id="UP000764110"/>
    </source>
</evidence>
<name>A0A9P8S9V2_9HYPO</name>
<accession>A0A9P8S9V2</accession>
<proteinExistence type="predicted"/>
<dbReference type="Gene3D" id="1.10.510.10">
    <property type="entry name" value="Transferase(Phosphotransferase) domain 1"/>
    <property type="match status" value="1"/>
</dbReference>
<dbReference type="PANTHER" id="PTHR37171:SF1">
    <property type="entry name" value="SERINE_THREONINE-PROTEIN KINASE YRZF-RELATED"/>
    <property type="match status" value="1"/>
</dbReference>
<feature type="domain" description="Protein kinase" evidence="2">
    <location>
        <begin position="577"/>
        <end position="818"/>
    </location>
</feature>
<dbReference type="Pfam" id="PF06293">
    <property type="entry name" value="Kdo"/>
    <property type="match status" value="1"/>
</dbReference>
<dbReference type="InterPro" id="IPR011009">
    <property type="entry name" value="Kinase-like_dom_sf"/>
</dbReference>
<dbReference type="GO" id="GO:0005524">
    <property type="term" value="F:ATP binding"/>
    <property type="evidence" value="ECO:0007669"/>
    <property type="project" value="InterPro"/>
</dbReference>
<dbReference type="Proteomes" id="UP000764110">
    <property type="component" value="Unassembled WGS sequence"/>
</dbReference>
<dbReference type="GO" id="GO:0004672">
    <property type="term" value="F:protein kinase activity"/>
    <property type="evidence" value="ECO:0007669"/>
    <property type="project" value="InterPro"/>
</dbReference>
<feature type="region of interest" description="Disordered" evidence="1">
    <location>
        <begin position="440"/>
        <end position="554"/>
    </location>
</feature>
<reference evidence="3 4" key="1">
    <citation type="submission" date="2020-07" db="EMBL/GenBank/DDBJ databases">
        <title>Metarhizium humberi genome.</title>
        <authorList>
            <person name="Lysoe E."/>
        </authorList>
    </citation>
    <scope>NUCLEOTIDE SEQUENCE [LARGE SCALE GENOMIC DNA]</scope>
    <source>
        <strain evidence="3 4">ESALQ1638</strain>
    </source>
</reference>
<comment type="caution">
    <text evidence="3">The sequence shown here is derived from an EMBL/GenBank/DDBJ whole genome shotgun (WGS) entry which is preliminary data.</text>
</comment>
<dbReference type="EMBL" id="JACEFI010000002">
    <property type="protein sequence ID" value="KAH0600106.1"/>
    <property type="molecule type" value="Genomic_DNA"/>
</dbReference>
<dbReference type="AlphaFoldDB" id="A0A9P8S9V2"/>